<gene>
    <name evidence="1" type="ORF">H3Z74_07020</name>
</gene>
<accession>A0A7H0LMM1</accession>
<dbReference type="AlphaFoldDB" id="A0A7H0LMM1"/>
<sequence length="114" mass="12588">MAKADRLAQLDEHRATMEREYRLLLISALERCATGKWGLFAHNKDRQLAILWAPVIEELTDLAGDVDEARKRLGLPPFDLHAEFMASRGPVDASAVGEPKQAKAWLGKLAAGIP</sequence>
<dbReference type="RefSeq" id="WP_187763212.1">
    <property type="nucleotide sequence ID" value="NZ_CP061038.1"/>
</dbReference>
<name>A0A7H0LMM1_9SPHN</name>
<dbReference type="EMBL" id="CP061038">
    <property type="protein sequence ID" value="QNQ10924.1"/>
    <property type="molecule type" value="Genomic_DNA"/>
</dbReference>
<keyword evidence="2" id="KW-1185">Reference proteome</keyword>
<reference evidence="1 2" key="1">
    <citation type="submission" date="2020-09" db="EMBL/GenBank/DDBJ databases">
        <title>Sphingomonas sp., a new species isolated from pork steak.</title>
        <authorList>
            <person name="Heidler von Heilborn D."/>
        </authorList>
    </citation>
    <scope>NUCLEOTIDE SEQUENCE [LARGE SCALE GENOMIC DNA]</scope>
    <source>
        <strain evidence="2">S8-3T</strain>
    </source>
</reference>
<proteinExistence type="predicted"/>
<protein>
    <submittedName>
        <fullName evidence="1">Uncharacterized protein</fullName>
    </submittedName>
</protein>
<evidence type="ECO:0000313" key="1">
    <source>
        <dbReference type="EMBL" id="QNQ10924.1"/>
    </source>
</evidence>
<organism evidence="1 2">
    <name type="scientific">Sphingomonas alpina</name>
    <dbReference type="NCBI Taxonomy" id="653931"/>
    <lineage>
        <taxon>Bacteria</taxon>
        <taxon>Pseudomonadati</taxon>
        <taxon>Pseudomonadota</taxon>
        <taxon>Alphaproteobacteria</taxon>
        <taxon>Sphingomonadales</taxon>
        <taxon>Sphingomonadaceae</taxon>
        <taxon>Sphingomonas</taxon>
    </lineage>
</organism>
<dbReference type="Proteomes" id="UP000516148">
    <property type="component" value="Chromosome"/>
</dbReference>
<dbReference type="KEGG" id="spap:H3Z74_07020"/>
<evidence type="ECO:0000313" key="2">
    <source>
        <dbReference type="Proteomes" id="UP000516148"/>
    </source>
</evidence>